<proteinExistence type="predicted"/>
<feature type="compositionally biased region" description="Basic and acidic residues" evidence="1">
    <location>
        <begin position="377"/>
        <end position="398"/>
    </location>
</feature>
<evidence type="ECO:0000313" key="2">
    <source>
        <dbReference type="EMBL" id="RHZ49703.1"/>
    </source>
</evidence>
<protein>
    <submittedName>
        <fullName evidence="2">Uncharacterized protein</fullName>
    </submittedName>
</protein>
<reference evidence="2 3" key="1">
    <citation type="submission" date="2018-08" db="EMBL/GenBank/DDBJ databases">
        <title>Genome and evolution of the arbuscular mycorrhizal fungus Diversispora epigaea (formerly Glomus versiforme) and its bacterial endosymbionts.</title>
        <authorList>
            <person name="Sun X."/>
            <person name="Fei Z."/>
            <person name="Harrison M."/>
        </authorList>
    </citation>
    <scope>NUCLEOTIDE SEQUENCE [LARGE SCALE GENOMIC DNA]</scope>
    <source>
        <strain evidence="2 3">IT104</strain>
    </source>
</reference>
<keyword evidence="3" id="KW-1185">Reference proteome</keyword>
<organism evidence="2 3">
    <name type="scientific">Diversispora epigaea</name>
    <dbReference type="NCBI Taxonomy" id="1348612"/>
    <lineage>
        <taxon>Eukaryota</taxon>
        <taxon>Fungi</taxon>
        <taxon>Fungi incertae sedis</taxon>
        <taxon>Mucoromycota</taxon>
        <taxon>Glomeromycotina</taxon>
        <taxon>Glomeromycetes</taxon>
        <taxon>Diversisporales</taxon>
        <taxon>Diversisporaceae</taxon>
        <taxon>Diversispora</taxon>
    </lineage>
</organism>
<evidence type="ECO:0000313" key="3">
    <source>
        <dbReference type="Proteomes" id="UP000266861"/>
    </source>
</evidence>
<feature type="region of interest" description="Disordered" evidence="1">
    <location>
        <begin position="1"/>
        <end position="117"/>
    </location>
</feature>
<accession>A0A397GKU2</accession>
<dbReference type="OrthoDB" id="2398277at2759"/>
<dbReference type="AlphaFoldDB" id="A0A397GKU2"/>
<gene>
    <name evidence="2" type="ORF">Glove_517g10</name>
</gene>
<feature type="region of interest" description="Disordered" evidence="1">
    <location>
        <begin position="410"/>
        <end position="430"/>
    </location>
</feature>
<name>A0A397GKU2_9GLOM</name>
<feature type="compositionally biased region" description="Low complexity" evidence="1">
    <location>
        <begin position="45"/>
        <end position="74"/>
    </location>
</feature>
<dbReference type="Proteomes" id="UP000266861">
    <property type="component" value="Unassembled WGS sequence"/>
</dbReference>
<feature type="region of interest" description="Disordered" evidence="1">
    <location>
        <begin position="366"/>
        <end position="398"/>
    </location>
</feature>
<sequence>MSTRLSYHQKKQNKNRTAIAGIFSGHSRFVKSKKSEVSTSATAEPTRPASRTTSRQASRTTSRQASPQPRQELPQPQPSSPHVIISRHPLPSPSQTTSRKRRKTKTGVTEIGDNDDNAPLTRKEAKIFFNELKKEISDVRKLLEMSGVGDYTTEESFIKEFVGEIASYSINKYIYPNKKELKKSAGAIFAKSYPEYFEHWEDDRWSYYYSKYIHNRLLAKHRSRRRAIATRVQSSFFSTFGESDLPTINTKSAASEVLSWKKSQKVKDVLKKLNQDIDGHENLTWCTKIMEKIWEKSKKKKLEKGETIEFEEKSESKSESEEESSEKEEKKRKLGEERILEEERGREERQEGEERREKEERREIWDDELIEIINGGPKEERGREERQEGEERREKEERREIWDDELIEIINGGPSTSDSKRFTGVSDDPETQHQMKILQIATGVQPRQKPTYLLEK</sequence>
<feature type="region of interest" description="Disordered" evidence="1">
    <location>
        <begin position="342"/>
        <end position="361"/>
    </location>
</feature>
<comment type="caution">
    <text evidence="2">The sequence shown here is derived from an EMBL/GenBank/DDBJ whole genome shotgun (WGS) entry which is preliminary data.</text>
</comment>
<evidence type="ECO:0000256" key="1">
    <source>
        <dbReference type="SAM" id="MobiDB-lite"/>
    </source>
</evidence>
<dbReference type="EMBL" id="PQFF01000446">
    <property type="protein sequence ID" value="RHZ49703.1"/>
    <property type="molecule type" value="Genomic_DNA"/>
</dbReference>
<feature type="compositionally biased region" description="Basic and acidic residues" evidence="1">
    <location>
        <begin position="307"/>
        <end position="319"/>
    </location>
</feature>
<feature type="region of interest" description="Disordered" evidence="1">
    <location>
        <begin position="307"/>
        <end position="334"/>
    </location>
</feature>